<evidence type="ECO:0000313" key="4">
    <source>
        <dbReference type="Proteomes" id="UP001596425"/>
    </source>
</evidence>
<protein>
    <recommendedName>
        <fullName evidence="5">PLAT domain-containing protein</fullName>
    </recommendedName>
</protein>
<keyword evidence="2" id="KW-1133">Transmembrane helix</keyword>
<keyword evidence="2" id="KW-0472">Membrane</keyword>
<gene>
    <name evidence="3" type="ORF">ACFQBM_08760</name>
</gene>
<comment type="caution">
    <text evidence="3">The sequence shown here is derived from an EMBL/GenBank/DDBJ whole genome shotgun (WGS) entry which is preliminary data.</text>
</comment>
<keyword evidence="4" id="KW-1185">Reference proteome</keyword>
<evidence type="ECO:0008006" key="5">
    <source>
        <dbReference type="Google" id="ProtNLM"/>
    </source>
</evidence>
<accession>A0ABW1YLT9</accession>
<evidence type="ECO:0000256" key="1">
    <source>
        <dbReference type="SAM" id="MobiDB-lite"/>
    </source>
</evidence>
<proteinExistence type="predicted"/>
<feature type="transmembrane region" description="Helical" evidence="2">
    <location>
        <begin position="41"/>
        <end position="58"/>
    </location>
</feature>
<name>A0ABW1YLT9_9GAMM</name>
<feature type="transmembrane region" description="Helical" evidence="2">
    <location>
        <begin position="6"/>
        <end position="29"/>
    </location>
</feature>
<evidence type="ECO:0000256" key="2">
    <source>
        <dbReference type="SAM" id="Phobius"/>
    </source>
</evidence>
<dbReference type="Proteomes" id="UP001596425">
    <property type="component" value="Unassembled WGS sequence"/>
</dbReference>
<keyword evidence="2" id="KW-0812">Transmembrane</keyword>
<dbReference type="RefSeq" id="WP_193189155.1">
    <property type="nucleotide sequence ID" value="NZ_JACZFR010000001.1"/>
</dbReference>
<feature type="region of interest" description="Disordered" evidence="1">
    <location>
        <begin position="90"/>
        <end position="122"/>
    </location>
</feature>
<reference evidence="4" key="1">
    <citation type="journal article" date="2019" name="Int. J. Syst. Evol. Microbiol.">
        <title>The Global Catalogue of Microorganisms (GCM) 10K type strain sequencing project: providing services to taxonomists for standard genome sequencing and annotation.</title>
        <authorList>
            <consortium name="The Broad Institute Genomics Platform"/>
            <consortium name="The Broad Institute Genome Sequencing Center for Infectious Disease"/>
            <person name="Wu L."/>
            <person name="Ma J."/>
        </authorList>
    </citation>
    <scope>NUCLEOTIDE SEQUENCE [LARGE SCALE GENOMIC DNA]</scope>
    <source>
        <strain evidence="4">CGMCC 1.13718</strain>
    </source>
</reference>
<dbReference type="EMBL" id="JBHSVR010000001">
    <property type="protein sequence ID" value="MFC6633368.1"/>
    <property type="molecule type" value="Genomic_DNA"/>
</dbReference>
<organism evidence="3 4">
    <name type="scientific">Microbulbifer taiwanensis</name>
    <dbReference type="NCBI Taxonomy" id="986746"/>
    <lineage>
        <taxon>Bacteria</taxon>
        <taxon>Pseudomonadati</taxon>
        <taxon>Pseudomonadota</taxon>
        <taxon>Gammaproteobacteria</taxon>
        <taxon>Cellvibrionales</taxon>
        <taxon>Microbulbiferaceae</taxon>
        <taxon>Microbulbifer</taxon>
    </lineage>
</organism>
<sequence>MEPLIVISWVIVAVFAFTSAASCLALVGIIQLPNPKQQQRLFQVLIVQIVVISLGLFSDKMRLNEEQSEGPESSPQLLAQGAPTTAVDAVPVSNRKAVRPSEPAGDNAPTGNDQQDVQAAARTTPVEFSEIKISDTIVLKARTPGENLAFTVYNDHPSGLFGSFGDETGKIFNTQELKVIGKHVTPVRGYPWLQVEYETGEGESVGWFSWENVQSQTYRIES</sequence>
<evidence type="ECO:0000313" key="3">
    <source>
        <dbReference type="EMBL" id="MFC6633368.1"/>
    </source>
</evidence>